<organism evidence="1 2">
    <name type="scientific">Caballeronia choica</name>
    <dbReference type="NCBI Taxonomy" id="326476"/>
    <lineage>
        <taxon>Bacteria</taxon>
        <taxon>Pseudomonadati</taxon>
        <taxon>Pseudomonadota</taxon>
        <taxon>Betaproteobacteria</taxon>
        <taxon>Burkholderiales</taxon>
        <taxon>Burkholderiaceae</taxon>
        <taxon>Caballeronia</taxon>
    </lineage>
</organism>
<dbReference type="SUPFAM" id="SSF53474">
    <property type="entry name" value="alpha/beta-Hydrolases"/>
    <property type="match status" value="1"/>
</dbReference>
<dbReference type="AlphaFoldDB" id="A0A158JWK3"/>
<protein>
    <submittedName>
        <fullName evidence="1">Lactonase</fullName>
    </submittedName>
</protein>
<comment type="caution">
    <text evidence="1">The sequence shown here is derived from an EMBL/GenBank/DDBJ whole genome shotgun (WGS) entry which is preliminary data.</text>
</comment>
<sequence length="152" mass="16678">MWLVGVRDGATIALLYAAAHPDGLAGAAIIAPQLFPEATHSAQLLRVRAAFETTDLRERLARYHDEDDDTADPASLVDWNIEDELHRLRCPLLAIRGFPGDEYSAATHIDALKRHAAGATPLETPARQDADSVSLNRTIVRFINRCTPLSQN</sequence>
<proteinExistence type="predicted"/>
<dbReference type="InterPro" id="IPR029058">
    <property type="entry name" value="AB_hydrolase_fold"/>
</dbReference>
<gene>
    <name evidence="1" type="ORF">AWB68_04304</name>
</gene>
<evidence type="ECO:0000313" key="2">
    <source>
        <dbReference type="Proteomes" id="UP000054770"/>
    </source>
</evidence>
<name>A0A158JWK3_9BURK</name>
<accession>A0A158JWK3</accession>
<dbReference type="EMBL" id="FCON02000050">
    <property type="protein sequence ID" value="SAL72650.1"/>
    <property type="molecule type" value="Genomic_DNA"/>
</dbReference>
<dbReference type="Proteomes" id="UP000054770">
    <property type="component" value="Unassembled WGS sequence"/>
</dbReference>
<dbReference type="Gene3D" id="3.40.50.1820">
    <property type="entry name" value="alpha/beta hydrolase"/>
    <property type="match status" value="1"/>
</dbReference>
<keyword evidence="2" id="KW-1185">Reference proteome</keyword>
<reference evidence="1" key="1">
    <citation type="submission" date="2016-01" db="EMBL/GenBank/DDBJ databases">
        <authorList>
            <person name="Peeters C."/>
        </authorList>
    </citation>
    <scope>NUCLEOTIDE SEQUENCE [LARGE SCALE GENOMIC DNA]</scope>
    <source>
        <strain evidence="1">LMG 22940</strain>
    </source>
</reference>
<evidence type="ECO:0000313" key="1">
    <source>
        <dbReference type="EMBL" id="SAL72650.1"/>
    </source>
</evidence>